<keyword evidence="2" id="KW-0472">Membrane</keyword>
<evidence type="ECO:0000256" key="2">
    <source>
        <dbReference type="SAM" id="Phobius"/>
    </source>
</evidence>
<feature type="region of interest" description="Disordered" evidence="1">
    <location>
        <begin position="168"/>
        <end position="188"/>
    </location>
</feature>
<feature type="transmembrane region" description="Helical" evidence="2">
    <location>
        <begin position="108"/>
        <end position="127"/>
    </location>
</feature>
<organism evidence="3 4">
    <name type="scientific">Streptomyces ortus</name>
    <dbReference type="NCBI Taxonomy" id="2867268"/>
    <lineage>
        <taxon>Bacteria</taxon>
        <taxon>Bacillati</taxon>
        <taxon>Actinomycetota</taxon>
        <taxon>Actinomycetes</taxon>
        <taxon>Kitasatosporales</taxon>
        <taxon>Streptomycetaceae</taxon>
        <taxon>Streptomyces</taxon>
    </lineage>
</organism>
<reference evidence="3" key="1">
    <citation type="journal article" date="2022" name="bioRxiv">
        <title>Discovery and biosynthetic assessment of Streptomyces ortus sp nov. isolated from a deep-sea sponge.</title>
        <authorList>
            <person name="Williams S.E."/>
        </authorList>
    </citation>
    <scope>NUCLEOTIDE SEQUENCE</scope>
    <source>
        <strain evidence="3">A15ISP2-DRY2</strain>
    </source>
</reference>
<evidence type="ECO:0000256" key="1">
    <source>
        <dbReference type="SAM" id="MobiDB-lite"/>
    </source>
</evidence>
<feature type="transmembrane region" description="Helical" evidence="2">
    <location>
        <begin position="37"/>
        <end position="57"/>
    </location>
</feature>
<comment type="caution">
    <text evidence="3">The sequence shown here is derived from an EMBL/GenBank/DDBJ whole genome shotgun (WGS) entry which is preliminary data.</text>
</comment>
<keyword evidence="2" id="KW-1133">Transmembrane helix</keyword>
<sequence>MERVNTLLGKHIWLQFALSVLAGSVLVMLLFPGPSALSVVIRTTVVSAGAIASVLVARRWERRAAGSTDSLVVLDRKLRRGDVPTDPAERDAMRALVAQRLHSTRHRVPALVFLTFLFCAVTVLTALTGGPRQTIGLALLTVVFIGWSIYNSSLQQRRLHTMATALHTDEPTRGPAHSAARPQAQTQP</sequence>
<dbReference type="Proteomes" id="UP001165590">
    <property type="component" value="Unassembled WGS sequence"/>
</dbReference>
<protein>
    <recommendedName>
        <fullName evidence="5">Integral membrane protein</fullName>
    </recommendedName>
</protein>
<gene>
    <name evidence="3" type="ORF">K3769_37055</name>
</gene>
<dbReference type="RefSeq" id="WP_267030595.1">
    <property type="nucleotide sequence ID" value="NZ_JAIFZO010000002.1"/>
</dbReference>
<accession>A0ABT3VEC1</accession>
<keyword evidence="2" id="KW-0812">Transmembrane</keyword>
<feature type="transmembrane region" description="Helical" evidence="2">
    <location>
        <begin position="12"/>
        <end position="31"/>
    </location>
</feature>
<feature type="transmembrane region" description="Helical" evidence="2">
    <location>
        <begin position="133"/>
        <end position="150"/>
    </location>
</feature>
<proteinExistence type="predicted"/>
<evidence type="ECO:0000313" key="3">
    <source>
        <dbReference type="EMBL" id="MCX4238287.1"/>
    </source>
</evidence>
<keyword evidence="4" id="KW-1185">Reference proteome</keyword>
<dbReference type="EMBL" id="JAIFZO010000002">
    <property type="protein sequence ID" value="MCX4238287.1"/>
    <property type="molecule type" value="Genomic_DNA"/>
</dbReference>
<name>A0ABT3VEC1_9ACTN</name>
<evidence type="ECO:0008006" key="5">
    <source>
        <dbReference type="Google" id="ProtNLM"/>
    </source>
</evidence>
<evidence type="ECO:0000313" key="4">
    <source>
        <dbReference type="Proteomes" id="UP001165590"/>
    </source>
</evidence>